<feature type="region of interest" description="Disordered" evidence="1">
    <location>
        <begin position="16"/>
        <end position="38"/>
    </location>
</feature>
<dbReference type="Proteomes" id="UP001272137">
    <property type="component" value="Unassembled WGS sequence"/>
</dbReference>
<sequence>MKQRFQMRFLGVGDEVSARRPQRGRKQKSNAVMIPKVP</sequence>
<name>A0AAW9D0W5_BURTH</name>
<comment type="caution">
    <text evidence="2">The sequence shown here is derived from an EMBL/GenBank/DDBJ whole genome shotgun (WGS) entry which is preliminary data.</text>
</comment>
<evidence type="ECO:0000313" key="3">
    <source>
        <dbReference type="Proteomes" id="UP001272137"/>
    </source>
</evidence>
<reference evidence="2" key="1">
    <citation type="submission" date="2018-08" db="EMBL/GenBank/DDBJ databases">
        <title>Identification of Burkholderia cepacia strains that express a Burkholderia pseudomallei-like capsular polysaccharide.</title>
        <authorList>
            <person name="Burtnick M.N."/>
            <person name="Vongsouvath M."/>
            <person name="Newton P."/>
            <person name="Wuthiekanun V."/>
            <person name="Limmathurotsakul D."/>
            <person name="Brett P.J."/>
            <person name="Chantratita N."/>
            <person name="Dance D.A."/>
        </authorList>
    </citation>
    <scope>NUCLEOTIDE SEQUENCE</scope>
    <source>
        <strain evidence="2">SBXCC001</strain>
    </source>
</reference>
<evidence type="ECO:0000256" key="1">
    <source>
        <dbReference type="SAM" id="MobiDB-lite"/>
    </source>
</evidence>
<proteinExistence type="predicted"/>
<accession>A0AAW9D0W5</accession>
<gene>
    <name evidence="2" type="ORF">C7S16_2009</name>
</gene>
<dbReference type="AlphaFoldDB" id="A0AAW9D0W5"/>
<organism evidence="2 3">
    <name type="scientific">Burkholderia thailandensis</name>
    <dbReference type="NCBI Taxonomy" id="57975"/>
    <lineage>
        <taxon>Bacteria</taxon>
        <taxon>Pseudomonadati</taxon>
        <taxon>Pseudomonadota</taxon>
        <taxon>Betaproteobacteria</taxon>
        <taxon>Burkholderiales</taxon>
        <taxon>Burkholderiaceae</taxon>
        <taxon>Burkholderia</taxon>
        <taxon>pseudomallei group</taxon>
    </lineage>
</organism>
<evidence type="ECO:0000313" key="2">
    <source>
        <dbReference type="EMBL" id="MDW9254998.1"/>
    </source>
</evidence>
<protein>
    <submittedName>
        <fullName evidence="2">Uncharacterized protein</fullName>
    </submittedName>
</protein>
<dbReference type="EMBL" id="QXCT01000002">
    <property type="protein sequence ID" value="MDW9254998.1"/>
    <property type="molecule type" value="Genomic_DNA"/>
</dbReference>